<dbReference type="SUPFAM" id="SSF54695">
    <property type="entry name" value="POZ domain"/>
    <property type="match status" value="1"/>
</dbReference>
<dbReference type="OrthoDB" id="10249567at2759"/>
<dbReference type="FunFam" id="3.30.710.10:FF:000159">
    <property type="entry name" value="Speckle-type POZ protein B"/>
    <property type="match status" value="1"/>
</dbReference>
<feature type="compositionally biased region" description="Low complexity" evidence="1">
    <location>
        <begin position="357"/>
        <end position="373"/>
    </location>
</feature>
<gene>
    <name evidence="3" type="ORF">TBRA_LOCUS4751</name>
</gene>
<dbReference type="Pfam" id="PF00651">
    <property type="entry name" value="BTB"/>
    <property type="match status" value="1"/>
</dbReference>
<keyword evidence="4" id="KW-1185">Reference proteome</keyword>
<dbReference type="EMBL" id="CADCXV010000690">
    <property type="protein sequence ID" value="CAB0032825.1"/>
    <property type="molecule type" value="Genomic_DNA"/>
</dbReference>
<reference evidence="3 4" key="1">
    <citation type="submission" date="2020-02" db="EMBL/GenBank/DDBJ databases">
        <authorList>
            <person name="Ferguson B K."/>
        </authorList>
    </citation>
    <scope>NUCLEOTIDE SEQUENCE [LARGE SCALE GENOMIC DNA]</scope>
</reference>
<protein>
    <recommendedName>
        <fullName evidence="2">BTB domain-containing protein</fullName>
    </recommendedName>
</protein>
<evidence type="ECO:0000259" key="2">
    <source>
        <dbReference type="PROSITE" id="PS50097"/>
    </source>
</evidence>
<feature type="region of interest" description="Disordered" evidence="1">
    <location>
        <begin position="352"/>
        <end position="373"/>
    </location>
</feature>
<sequence length="403" mass="46727">MSLVHDELALMEGSSSWSHRCFTTETKGKYCLTWRMVIKIERERAKVELSLLHPLDTALRVRAQVIVTEPTNGISHQELDRTLFDEAYHRDAIEPPTHDSSYEHRGLLPDYCTAKIIVLHEETAPQLPSQLTSRIKTLFTYGTLSDVVCNVQNSKFKAHKLVLAAKSDVFVGMFEHDMLENSSNVVNIDDIEPEVFQKLLEFMYTEQLPEMTFDNWSKLIVAADKYQVDDLKRLCQEGLMRTYGEGTAVRLLVLTDMLDLWEIREPVLDFIIKKKEVIANTPDYKDMIKSHPHLLDALFRRVQPRFTMAQRPSLPSVTRNDNSRKRKIKRDLYNAPKKGVAGLRLNYNQNRTDQSEQLQHQNQVQQQQHQLQQHQFFNSTRGILRTERSASPSNDNTDKFNSK</sequence>
<dbReference type="Proteomes" id="UP000479190">
    <property type="component" value="Unassembled WGS sequence"/>
</dbReference>
<dbReference type="SMART" id="SM00225">
    <property type="entry name" value="BTB"/>
    <property type="match status" value="1"/>
</dbReference>
<feature type="region of interest" description="Disordered" evidence="1">
    <location>
        <begin position="309"/>
        <end position="333"/>
    </location>
</feature>
<dbReference type="PANTHER" id="PTHR24413">
    <property type="entry name" value="SPECKLE-TYPE POZ PROTEIN"/>
    <property type="match status" value="1"/>
</dbReference>
<dbReference type="InterPro" id="IPR011333">
    <property type="entry name" value="SKP1/BTB/POZ_sf"/>
</dbReference>
<feature type="domain" description="BTB" evidence="2">
    <location>
        <begin position="145"/>
        <end position="212"/>
    </location>
</feature>
<dbReference type="InterPro" id="IPR000210">
    <property type="entry name" value="BTB/POZ_dom"/>
</dbReference>
<evidence type="ECO:0000256" key="1">
    <source>
        <dbReference type="SAM" id="MobiDB-lite"/>
    </source>
</evidence>
<name>A0A6H5I4E7_9HYME</name>
<dbReference type="Gene3D" id="1.25.40.420">
    <property type="match status" value="1"/>
</dbReference>
<dbReference type="Gene3D" id="3.30.710.10">
    <property type="entry name" value="Potassium Channel Kv1.1, Chain A"/>
    <property type="match status" value="1"/>
</dbReference>
<organism evidence="3 4">
    <name type="scientific">Trichogramma brassicae</name>
    <dbReference type="NCBI Taxonomy" id="86971"/>
    <lineage>
        <taxon>Eukaryota</taxon>
        <taxon>Metazoa</taxon>
        <taxon>Ecdysozoa</taxon>
        <taxon>Arthropoda</taxon>
        <taxon>Hexapoda</taxon>
        <taxon>Insecta</taxon>
        <taxon>Pterygota</taxon>
        <taxon>Neoptera</taxon>
        <taxon>Endopterygota</taxon>
        <taxon>Hymenoptera</taxon>
        <taxon>Apocrita</taxon>
        <taxon>Proctotrupomorpha</taxon>
        <taxon>Chalcidoidea</taxon>
        <taxon>Trichogrammatidae</taxon>
        <taxon>Trichogramma</taxon>
    </lineage>
</organism>
<dbReference type="PROSITE" id="PS50097">
    <property type="entry name" value="BTB"/>
    <property type="match status" value="1"/>
</dbReference>
<proteinExistence type="predicted"/>
<dbReference type="AlphaFoldDB" id="A0A6H5I4E7"/>
<accession>A0A6H5I4E7</accession>
<evidence type="ECO:0000313" key="4">
    <source>
        <dbReference type="Proteomes" id="UP000479190"/>
    </source>
</evidence>
<evidence type="ECO:0000313" key="3">
    <source>
        <dbReference type="EMBL" id="CAB0032825.1"/>
    </source>
</evidence>